<dbReference type="GO" id="GO:0016747">
    <property type="term" value="F:acyltransferase activity, transferring groups other than amino-acyl groups"/>
    <property type="evidence" value="ECO:0007669"/>
    <property type="project" value="InterPro"/>
</dbReference>
<organism evidence="2 3">
    <name type="scientific">Pseudonocardia asaccharolytica DSM 44247 = NBRC 16224</name>
    <dbReference type="NCBI Taxonomy" id="1123024"/>
    <lineage>
        <taxon>Bacteria</taxon>
        <taxon>Bacillati</taxon>
        <taxon>Actinomycetota</taxon>
        <taxon>Actinomycetes</taxon>
        <taxon>Pseudonocardiales</taxon>
        <taxon>Pseudonocardiaceae</taxon>
        <taxon>Pseudonocardia</taxon>
    </lineage>
</organism>
<dbReference type="Proteomes" id="UP000321328">
    <property type="component" value="Unassembled WGS sequence"/>
</dbReference>
<dbReference type="PROSITE" id="PS51186">
    <property type="entry name" value="GNAT"/>
    <property type="match status" value="1"/>
</dbReference>
<reference evidence="2 3" key="1">
    <citation type="submission" date="2019-07" db="EMBL/GenBank/DDBJ databases">
        <title>Whole genome shotgun sequence of Pseudonocardia asaccharolytica NBRC 16224.</title>
        <authorList>
            <person name="Hosoyama A."/>
            <person name="Uohara A."/>
            <person name="Ohji S."/>
            <person name="Ichikawa N."/>
        </authorList>
    </citation>
    <scope>NUCLEOTIDE SEQUENCE [LARGE SCALE GENOMIC DNA]</scope>
    <source>
        <strain evidence="2 3">NBRC 16224</strain>
    </source>
</reference>
<dbReference type="SUPFAM" id="SSF55729">
    <property type="entry name" value="Acyl-CoA N-acyltransferases (Nat)"/>
    <property type="match status" value="1"/>
</dbReference>
<dbReference type="CDD" id="cd04301">
    <property type="entry name" value="NAT_SF"/>
    <property type="match status" value="1"/>
</dbReference>
<evidence type="ECO:0000259" key="1">
    <source>
        <dbReference type="PROSITE" id="PS51186"/>
    </source>
</evidence>
<dbReference type="InterPro" id="IPR024035">
    <property type="entry name" value="MSMEG_0567_GNAT"/>
</dbReference>
<dbReference type="STRING" id="1123024.GCA_000423625_04453"/>
<evidence type="ECO:0000313" key="3">
    <source>
        <dbReference type="Proteomes" id="UP000321328"/>
    </source>
</evidence>
<dbReference type="InterPro" id="IPR000182">
    <property type="entry name" value="GNAT_dom"/>
</dbReference>
<evidence type="ECO:0000313" key="2">
    <source>
        <dbReference type="EMBL" id="GEL21032.1"/>
    </source>
</evidence>
<dbReference type="Gene3D" id="3.40.630.30">
    <property type="match status" value="1"/>
</dbReference>
<name>A0A511D8C8_9PSEU</name>
<protein>
    <submittedName>
        <fullName evidence="2">GNAT family acetyltransferase</fullName>
    </submittedName>
</protein>
<comment type="caution">
    <text evidence="2">The sequence shown here is derived from an EMBL/GenBank/DDBJ whole genome shotgun (WGS) entry which is preliminary data.</text>
</comment>
<keyword evidence="3" id="KW-1185">Reference proteome</keyword>
<sequence>MVCRLADGAADLATHHAIRRSVFVLEQGVFAESDHDSRDDHATTLHVVGFVDGLPGGVVRLFPLDPSNPAGEWQGDRLAVLPEFRSSGLGRPLVRFAVATAARLGGSRMIAHVQPANRTFFRRLGWVQRGAPELYVGIPHLPMDIDLVVAAS</sequence>
<dbReference type="Pfam" id="PF00583">
    <property type="entry name" value="Acetyltransf_1"/>
    <property type="match status" value="1"/>
</dbReference>
<dbReference type="AlphaFoldDB" id="A0A511D8C8"/>
<dbReference type="InterPro" id="IPR016181">
    <property type="entry name" value="Acyl_CoA_acyltransferase"/>
</dbReference>
<dbReference type="NCBIfam" id="TIGR04045">
    <property type="entry name" value="MSMEG_0567_GNAT"/>
    <property type="match status" value="1"/>
</dbReference>
<accession>A0A511D8C8</accession>
<dbReference type="EMBL" id="BJVI01000153">
    <property type="protein sequence ID" value="GEL21032.1"/>
    <property type="molecule type" value="Genomic_DNA"/>
</dbReference>
<proteinExistence type="predicted"/>
<feature type="domain" description="N-acetyltransferase" evidence="1">
    <location>
        <begin position="1"/>
        <end position="148"/>
    </location>
</feature>
<gene>
    <name evidence="2" type="ORF">PA7_48690</name>
</gene>
<keyword evidence="2" id="KW-0808">Transferase</keyword>